<feature type="domain" description="Sporulation stage II protein D amidase enhancer LytB N-terminal" evidence="3">
    <location>
        <begin position="199"/>
        <end position="300"/>
    </location>
</feature>
<comment type="caution">
    <text evidence="4">The sequence shown here is derived from an EMBL/GenBank/DDBJ whole genome shotgun (WGS) entry which is preliminary data.</text>
</comment>
<evidence type="ECO:0000256" key="1">
    <source>
        <dbReference type="ARBA" id="ARBA00022729"/>
    </source>
</evidence>
<dbReference type="Proteomes" id="UP001500013">
    <property type="component" value="Unassembled WGS sequence"/>
</dbReference>
<proteinExistence type="predicted"/>
<organism evidence="4 5">
    <name type="scientific">Terrabacter lapilli</name>
    <dbReference type="NCBI Taxonomy" id="436231"/>
    <lineage>
        <taxon>Bacteria</taxon>
        <taxon>Bacillati</taxon>
        <taxon>Actinomycetota</taxon>
        <taxon>Actinomycetes</taxon>
        <taxon>Micrococcales</taxon>
        <taxon>Intrasporangiaceae</taxon>
        <taxon>Terrabacter</taxon>
    </lineage>
</organism>
<dbReference type="PANTHER" id="PTHR46580:SF4">
    <property type="entry name" value="ATP_GTP-BINDING PROTEIN"/>
    <property type="match status" value="1"/>
</dbReference>
<keyword evidence="5" id="KW-1185">Reference proteome</keyword>
<dbReference type="InterPro" id="IPR013693">
    <property type="entry name" value="SpoIID/LytB_N"/>
</dbReference>
<dbReference type="SUPFAM" id="SSF69318">
    <property type="entry name" value="Integrin alpha N-terminal domain"/>
    <property type="match status" value="1"/>
</dbReference>
<evidence type="ECO:0000256" key="2">
    <source>
        <dbReference type="SAM" id="SignalP"/>
    </source>
</evidence>
<name>A0ABN2SM71_9MICO</name>
<dbReference type="RefSeq" id="WP_344065126.1">
    <property type="nucleotide sequence ID" value="NZ_BAAAPU010000009.1"/>
</dbReference>
<dbReference type="Pfam" id="PF08486">
    <property type="entry name" value="SpoIID"/>
    <property type="match status" value="1"/>
</dbReference>
<evidence type="ECO:0000313" key="4">
    <source>
        <dbReference type="EMBL" id="GAA1989031.1"/>
    </source>
</evidence>
<dbReference type="EMBL" id="BAAAPU010000009">
    <property type="protein sequence ID" value="GAA1989031.1"/>
    <property type="molecule type" value="Genomic_DNA"/>
</dbReference>
<dbReference type="InterPro" id="IPR013486">
    <property type="entry name" value="SpoIID/LytB"/>
</dbReference>
<gene>
    <name evidence="4" type="ORF">GCM10009817_33400</name>
</gene>
<dbReference type="InterPro" id="IPR028994">
    <property type="entry name" value="Integrin_alpha_N"/>
</dbReference>
<accession>A0ABN2SM71</accession>
<dbReference type="PANTHER" id="PTHR46580">
    <property type="entry name" value="SENSOR KINASE-RELATED"/>
    <property type="match status" value="1"/>
</dbReference>
<protein>
    <recommendedName>
        <fullName evidence="3">Sporulation stage II protein D amidase enhancer LytB N-terminal domain-containing protein</fullName>
    </recommendedName>
</protein>
<dbReference type="Pfam" id="PF13517">
    <property type="entry name" value="FG-GAP_3"/>
    <property type="match status" value="1"/>
</dbReference>
<sequence length="674" mass="70029">MPRVRGWTGAALAALLVALPAAESRADTLSVPLTGSVEISGRGFGHGMGLSQWGAQGAALQGLTWQQIIAFYFPGTTVGAQGDPALRIGVTVDSDGATEVVSTAGQTLRLGAGAATALPSDATTTAWRVTRRGTGLTVSSWDTTRAAWVEYTPPGYTSGATLPSPAVFDNPTTHRTRLVLPSGVQRDYPDRIGAVVNGTGLSSYNDTTFEPYLRGVVGAEMPPSWAGEALRSQAVAARTYAAYEQAHPRWGSAYDVCDSTSCQVYRGLADYRADGTLVADYRYASVDAAITATAGMTVRYGQAPALTMFGSSNGGWTVAGNVPYLVAKADPYDASTSGSSWSISGSTGFRSKLESAYPAIGSLRQLVVTRDGRGLWGGRVVSADLIGTTGTASGVSGARLQSILGIRSTWFTLADTDHLRRDLTGDGQPDVLGVTPGGLLMRLPGKAPATGVGFGAPTSLGPGWQTLDLLRTAGDLDGNGRADIFGRVRATGQRVCYPVSAAGAIGTRVPVAGDWSAFGELIGVGDMTSDGRPDFISRRNDGRLMLFQGDGTCGGWTASQDLGPGWNAMDGIMGVGDADRDGNADIIARERSTGILWLYTRDGVSRWTSRVNLGPGWNAMTDLVPAGDADGLGGADVLARDTSGQAWLYQDLGGGVWKGRSAVSLPPTSYVGLS</sequence>
<dbReference type="InterPro" id="IPR013517">
    <property type="entry name" value="FG-GAP"/>
</dbReference>
<evidence type="ECO:0000259" key="3">
    <source>
        <dbReference type="Pfam" id="PF08486"/>
    </source>
</evidence>
<dbReference type="NCBIfam" id="TIGR02669">
    <property type="entry name" value="SpoIID_LytB"/>
    <property type="match status" value="1"/>
</dbReference>
<feature type="signal peptide" evidence="2">
    <location>
        <begin position="1"/>
        <end position="26"/>
    </location>
</feature>
<reference evidence="4 5" key="1">
    <citation type="journal article" date="2019" name="Int. J. Syst. Evol. Microbiol.">
        <title>The Global Catalogue of Microorganisms (GCM) 10K type strain sequencing project: providing services to taxonomists for standard genome sequencing and annotation.</title>
        <authorList>
            <consortium name="The Broad Institute Genomics Platform"/>
            <consortium name="The Broad Institute Genome Sequencing Center for Infectious Disease"/>
            <person name="Wu L."/>
            <person name="Ma J."/>
        </authorList>
    </citation>
    <scope>NUCLEOTIDE SEQUENCE [LARGE SCALE GENOMIC DNA]</scope>
    <source>
        <strain evidence="4 5">JCM 15628</strain>
    </source>
</reference>
<evidence type="ECO:0000313" key="5">
    <source>
        <dbReference type="Proteomes" id="UP001500013"/>
    </source>
</evidence>
<keyword evidence="1 2" id="KW-0732">Signal</keyword>
<feature type="chain" id="PRO_5046769244" description="Sporulation stage II protein D amidase enhancer LytB N-terminal domain-containing protein" evidence="2">
    <location>
        <begin position="27"/>
        <end position="674"/>
    </location>
</feature>